<dbReference type="EMBL" id="CP013050">
    <property type="protein sequence ID" value="ALM74030.1"/>
    <property type="molecule type" value="Genomic_DNA"/>
</dbReference>
<dbReference type="RefSeq" id="WP_145973145.1">
    <property type="nucleotide sequence ID" value="NZ_CP013050.1"/>
</dbReference>
<gene>
    <name evidence="1" type="ORF">TBCH5v1_0050</name>
</gene>
<dbReference type="PATRIC" id="fig|55802.8.peg.48"/>
<dbReference type="GeneID" id="26135348"/>
<proteinExistence type="predicted"/>
<reference evidence="1 2" key="1">
    <citation type="journal article" date="2016" name="Genome Announc.">
        <title>Complete genome sequence of the hyperthermophilic and piezophilic archaeon Thermococcus barophilus Ch5, capable of growth at the expense of hydrogenogenesis from carbon monoxide and formate.</title>
        <authorList>
            <person name="Oger P."/>
            <person name="Sokolova T.G."/>
            <person name="Kozhevnikova D.A."/>
            <person name="Taranov E.A."/>
            <person name="Vannier P."/>
            <person name="Lee H.S."/>
            <person name="Kwon K.K."/>
            <person name="Kang S.G."/>
            <person name="Lee J.H."/>
            <person name="Bonch-Osmolovskaya E.A."/>
            <person name="Lebedinsky A.V."/>
        </authorList>
    </citation>
    <scope>NUCLEOTIDE SEQUENCE [LARGE SCALE GENOMIC DNA]</scope>
    <source>
        <strain evidence="2">Ch5</strain>
    </source>
</reference>
<dbReference type="AlphaFoldDB" id="A0A0S1X8A5"/>
<evidence type="ECO:0000313" key="1">
    <source>
        <dbReference type="EMBL" id="ALM74030.1"/>
    </source>
</evidence>
<accession>A0A0S1X8A5</accession>
<protein>
    <submittedName>
        <fullName evidence="1">Uncharacterized protein</fullName>
    </submittedName>
</protein>
<dbReference type="Proteomes" id="UP000066042">
    <property type="component" value="Chromosome"/>
</dbReference>
<sequence length="140" mass="16859">MGRHGKVRSANVKHEYSEMFLDDIYISLLRQLDNCKNENEEACKKLQIKVMILFNMVQNSSRWYSVRDFIEGFNLNNEQKWISFISMFLYRLYKRGFLERRLIPLMKGAPYEYRVRMEKVKNPIIFIYMSIEDIIKAGVL</sequence>
<name>A0A0S1X8A5_THEBA</name>
<organism evidence="1 2">
    <name type="scientific">Thermococcus barophilus</name>
    <dbReference type="NCBI Taxonomy" id="55802"/>
    <lineage>
        <taxon>Archaea</taxon>
        <taxon>Methanobacteriati</taxon>
        <taxon>Methanobacteriota</taxon>
        <taxon>Thermococci</taxon>
        <taxon>Thermococcales</taxon>
        <taxon>Thermococcaceae</taxon>
        <taxon>Thermococcus</taxon>
    </lineage>
</organism>
<evidence type="ECO:0000313" key="2">
    <source>
        <dbReference type="Proteomes" id="UP000066042"/>
    </source>
</evidence>